<evidence type="ECO:0000313" key="2">
    <source>
        <dbReference type="EMBL" id="MBG8553083.1"/>
    </source>
</evidence>
<sequence length="345" mass="38094">IKIICPEHGLFEQVVASHLAGLGCNACSGRAKLDTKQFIAKARAVHGEKYDYSQAVYQNSAGKVKIICPEHGLFEQTARSHYEGRGCRVCGKAKYSLSRTHPVDRFIAKARVVHGEKFDYSQAVYGNTYSRIKIICPEHGLFEQVVASHLAGLGCNACSGRAKLDTKQFIAKARAVHGEKYDYSQAVYQNSAGKVKIICPEHGLFAQTANSHMQGVGCPACFTAGWSRSQFIRCCSRRSASLYILHCKGGGEDFFKVGITSHSVAHRYKGKGSIPYEYIVLMLYKSANAGEVWDLEKRLHREYKQFKYEPRIKFAGFTECFSSVIAMLGALPATTKVCALINPGP</sequence>
<protein>
    <submittedName>
        <fullName evidence="2">GIY-YIG nuclease family protein</fullName>
    </submittedName>
</protein>
<organism evidence="2 3">
    <name type="scientific">Hymenobacter guriensis</name>
    <dbReference type="NCBI Taxonomy" id="2793065"/>
    <lineage>
        <taxon>Bacteria</taxon>
        <taxon>Pseudomonadati</taxon>
        <taxon>Bacteroidota</taxon>
        <taxon>Cytophagia</taxon>
        <taxon>Cytophagales</taxon>
        <taxon>Hymenobacteraceae</taxon>
        <taxon>Hymenobacter</taxon>
    </lineage>
</organism>
<accession>A0ABS0KZ48</accession>
<dbReference type="EMBL" id="JADWYK010000002">
    <property type="protein sequence ID" value="MBG8553083.1"/>
    <property type="molecule type" value="Genomic_DNA"/>
</dbReference>
<evidence type="ECO:0000259" key="1">
    <source>
        <dbReference type="Pfam" id="PF10544"/>
    </source>
</evidence>
<reference evidence="2 3" key="1">
    <citation type="submission" date="2020-11" db="EMBL/GenBank/DDBJ databases">
        <title>Hymenobacter sp.</title>
        <authorList>
            <person name="Kim M.K."/>
        </authorList>
    </citation>
    <scope>NUCLEOTIDE SEQUENCE [LARGE SCALE GENOMIC DNA]</scope>
    <source>
        <strain evidence="2 3">BT594</strain>
    </source>
</reference>
<feature type="non-terminal residue" evidence="2">
    <location>
        <position position="1"/>
    </location>
</feature>
<dbReference type="InterPro" id="IPR018306">
    <property type="entry name" value="Phage_T5_Orf172_DNA-bd"/>
</dbReference>
<gene>
    <name evidence="2" type="ORF">I5L79_05975</name>
</gene>
<dbReference type="RefSeq" id="WP_196954087.1">
    <property type="nucleotide sequence ID" value="NZ_JADWYK010000002.1"/>
</dbReference>
<evidence type="ECO:0000313" key="3">
    <source>
        <dbReference type="Proteomes" id="UP000601099"/>
    </source>
</evidence>
<dbReference type="Pfam" id="PF10544">
    <property type="entry name" value="T5orf172"/>
    <property type="match status" value="1"/>
</dbReference>
<dbReference type="Proteomes" id="UP000601099">
    <property type="component" value="Unassembled WGS sequence"/>
</dbReference>
<comment type="caution">
    <text evidence="2">The sequence shown here is derived from an EMBL/GenBank/DDBJ whole genome shotgun (WGS) entry which is preliminary data.</text>
</comment>
<name>A0ABS0KZ48_9BACT</name>
<proteinExistence type="predicted"/>
<keyword evidence="3" id="KW-1185">Reference proteome</keyword>
<feature type="domain" description="Bacteriophage T5 Orf172 DNA-binding" evidence="1">
    <location>
        <begin position="242"/>
        <end position="311"/>
    </location>
</feature>